<dbReference type="eggNOG" id="ENOG502S1TN">
    <property type="taxonomic scope" value="Eukaryota"/>
</dbReference>
<dbReference type="Proteomes" id="UP000008066">
    <property type="component" value="Unassembled WGS sequence"/>
</dbReference>
<dbReference type="InterPro" id="IPR055561">
    <property type="entry name" value="DUF7137"/>
</dbReference>
<dbReference type="Pfam" id="PF23585">
    <property type="entry name" value="DUF7137"/>
    <property type="match status" value="1"/>
</dbReference>
<sequence length="292" mass="31790">MKAHFTLGQLAVVLLSLSHAANALSWPRWLPDIDTLIVRQEDDSKETSPTPTAKPTSAKDDPDDTEDKPTTSRNPFEPITTNLNTGGLTKSATATGKVTGNTTTTRPPRKTQFNPMDPAGSVVMLTPAPTEAFPLYKIGDYITWGWNYTNLQATPTAIDLYVKCSKVPQPWTLTQNMTWATKGEYTWDTKAFQTEHVENPLLTEQYTLVIADAETGPSATPEAGYLAPFSGFHFGLYKPMDYQDSADGWTCASCSGARRATGVDVKGLGMALGMCVVTVVSFTWFVVGIGMF</sequence>
<keyword evidence="3" id="KW-0732">Signal</keyword>
<dbReference type="GeneID" id="18261139"/>
<reference evidence="5 6" key="1">
    <citation type="journal article" date="2011" name="Cell">
        <title>Insight into structure and assembly of the nuclear pore complex by utilizing the genome of a eukaryotic thermophile.</title>
        <authorList>
            <person name="Amlacher S."/>
            <person name="Sarges P."/>
            <person name="Flemming D."/>
            <person name="van Noort V."/>
            <person name="Kunze R."/>
            <person name="Devos D.P."/>
            <person name="Arumugam M."/>
            <person name="Bork P."/>
            <person name="Hurt E."/>
        </authorList>
    </citation>
    <scope>NUCLEOTIDE SEQUENCE [LARGE SCALE GENOMIC DNA]</scope>
    <source>
        <strain evidence="6">DSM 1495 / CBS 144.50 / IMI 039719</strain>
    </source>
</reference>
<organism evidence="6">
    <name type="scientific">Chaetomium thermophilum (strain DSM 1495 / CBS 144.50 / IMI 039719)</name>
    <name type="common">Thermochaetoides thermophila</name>
    <dbReference type="NCBI Taxonomy" id="759272"/>
    <lineage>
        <taxon>Eukaryota</taxon>
        <taxon>Fungi</taxon>
        <taxon>Dikarya</taxon>
        <taxon>Ascomycota</taxon>
        <taxon>Pezizomycotina</taxon>
        <taxon>Sordariomycetes</taxon>
        <taxon>Sordariomycetidae</taxon>
        <taxon>Sordariales</taxon>
        <taxon>Chaetomiaceae</taxon>
        <taxon>Thermochaetoides</taxon>
    </lineage>
</organism>
<feature type="signal peptide" evidence="3">
    <location>
        <begin position="1"/>
        <end position="23"/>
    </location>
</feature>
<feature type="region of interest" description="Disordered" evidence="1">
    <location>
        <begin position="40"/>
        <end position="118"/>
    </location>
</feature>
<evidence type="ECO:0000256" key="2">
    <source>
        <dbReference type="SAM" id="Phobius"/>
    </source>
</evidence>
<accession>G0SFJ0</accession>
<feature type="compositionally biased region" description="Low complexity" evidence="1">
    <location>
        <begin position="92"/>
        <end position="106"/>
    </location>
</feature>
<gene>
    <name evidence="5" type="ORF">CTHT_0071010</name>
</gene>
<feature type="transmembrane region" description="Helical" evidence="2">
    <location>
        <begin position="268"/>
        <end position="291"/>
    </location>
</feature>
<dbReference type="RefSeq" id="XP_006697373.1">
    <property type="nucleotide sequence ID" value="XM_006697310.1"/>
</dbReference>
<evidence type="ECO:0000313" key="5">
    <source>
        <dbReference type="EMBL" id="EGS17755.1"/>
    </source>
</evidence>
<keyword evidence="2" id="KW-0472">Membrane</keyword>
<feature type="compositionally biased region" description="Low complexity" evidence="1">
    <location>
        <begin position="47"/>
        <end position="56"/>
    </location>
</feature>
<evidence type="ECO:0000256" key="3">
    <source>
        <dbReference type="SAM" id="SignalP"/>
    </source>
</evidence>
<dbReference type="PANTHER" id="PTHR42028:SF1">
    <property type="entry name" value="YALI0E30657P"/>
    <property type="match status" value="1"/>
</dbReference>
<name>G0SFJ0_CHATD</name>
<dbReference type="HOGENOM" id="CLU_058864_0_0_1"/>
<dbReference type="KEGG" id="cthr:CTHT_0071010"/>
<dbReference type="OMA" id="WGWNYTN"/>
<evidence type="ECO:0000256" key="1">
    <source>
        <dbReference type="SAM" id="MobiDB-lite"/>
    </source>
</evidence>
<protein>
    <recommendedName>
        <fullName evidence="4">DUF7137 domain-containing protein</fullName>
    </recommendedName>
</protein>
<dbReference type="PANTHER" id="PTHR42028">
    <property type="entry name" value="CHROMOSOME 1, WHOLE GENOME SHOTGUN SEQUENCE"/>
    <property type="match status" value="1"/>
</dbReference>
<feature type="domain" description="DUF7137" evidence="4">
    <location>
        <begin position="117"/>
        <end position="252"/>
    </location>
</feature>
<keyword evidence="2" id="KW-1133">Transmembrane helix</keyword>
<dbReference type="AlphaFoldDB" id="G0SFJ0"/>
<evidence type="ECO:0000313" key="6">
    <source>
        <dbReference type="Proteomes" id="UP000008066"/>
    </source>
</evidence>
<evidence type="ECO:0000259" key="4">
    <source>
        <dbReference type="Pfam" id="PF23585"/>
    </source>
</evidence>
<proteinExistence type="predicted"/>
<keyword evidence="2" id="KW-0812">Transmembrane</keyword>
<feature type="compositionally biased region" description="Polar residues" evidence="1">
    <location>
        <begin position="79"/>
        <end position="91"/>
    </location>
</feature>
<dbReference type="STRING" id="759272.G0SFJ0"/>
<keyword evidence="6" id="KW-1185">Reference proteome</keyword>
<dbReference type="EMBL" id="GL988047">
    <property type="protein sequence ID" value="EGS17755.1"/>
    <property type="molecule type" value="Genomic_DNA"/>
</dbReference>
<feature type="chain" id="PRO_5003409110" description="DUF7137 domain-containing protein" evidence="3">
    <location>
        <begin position="24"/>
        <end position="292"/>
    </location>
</feature>
<dbReference type="OrthoDB" id="2435509at2759"/>